<evidence type="ECO:0000256" key="7">
    <source>
        <dbReference type="PROSITE-ProRule" id="PRU00103"/>
    </source>
</evidence>
<dbReference type="EMBL" id="LN890966">
    <property type="protein sequence ID" value="CUS13802.1"/>
    <property type="molecule type" value="Genomic_DNA"/>
</dbReference>
<dbReference type="GO" id="GO:0006412">
    <property type="term" value="P:translation"/>
    <property type="evidence" value="ECO:0007669"/>
    <property type="project" value="UniProtKB-ARBA"/>
</dbReference>
<dbReference type="InterPro" id="IPR047038">
    <property type="entry name" value="eEF3_chromodomain-like_sf"/>
</dbReference>
<evidence type="ECO:0000256" key="3">
    <source>
        <dbReference type="ARBA" id="ARBA00022490"/>
    </source>
</evidence>
<evidence type="ECO:0000313" key="11">
    <source>
        <dbReference type="EMBL" id="CUS13802.1"/>
    </source>
</evidence>
<feature type="repeat" description="HEAT" evidence="7">
    <location>
        <begin position="207"/>
        <end position="245"/>
    </location>
</feature>
<dbReference type="FunFam" id="3.40.50.300:FF:000193">
    <property type="entry name" value="Probable Elongation factor 3"/>
    <property type="match status" value="1"/>
</dbReference>
<dbReference type="PROSITE" id="PS50893">
    <property type="entry name" value="ABC_TRANSPORTER_2"/>
    <property type="match status" value="2"/>
</dbReference>
<feature type="domain" description="EF-hand" evidence="9">
    <location>
        <begin position="561"/>
        <end position="581"/>
    </location>
</feature>
<dbReference type="Pfam" id="PF24987">
    <property type="entry name" value="HEAT_EF3_N"/>
    <property type="match status" value="1"/>
</dbReference>
<feature type="compositionally biased region" description="Basic residues" evidence="8">
    <location>
        <begin position="1066"/>
        <end position="1075"/>
    </location>
</feature>
<dbReference type="InterPro" id="IPR011989">
    <property type="entry name" value="ARM-like"/>
</dbReference>
<dbReference type="GO" id="GO:0005524">
    <property type="term" value="F:ATP binding"/>
    <property type="evidence" value="ECO:0007669"/>
    <property type="project" value="UniProtKB-KW"/>
</dbReference>
<feature type="compositionally biased region" description="Polar residues" evidence="8">
    <location>
        <begin position="14"/>
        <end position="23"/>
    </location>
</feature>
<accession>A0A292Q1T7</accession>
<dbReference type="CDD" id="cd18626">
    <property type="entry name" value="CD_eEF3"/>
    <property type="match status" value="1"/>
</dbReference>
<dbReference type="FunFam" id="1.25.10.10:FF:000076">
    <property type="entry name" value="Elongation factor 3"/>
    <property type="match status" value="1"/>
</dbReference>
<dbReference type="Gene3D" id="3.40.50.300">
    <property type="entry name" value="P-loop containing nucleotide triphosphate hydrolases"/>
    <property type="match status" value="2"/>
</dbReference>
<comment type="similarity">
    <text evidence="2">Belongs to the ABC transporter superfamily. ABCF family. EF3 subfamily.</text>
</comment>
<evidence type="ECO:0000256" key="8">
    <source>
        <dbReference type="SAM" id="MobiDB-lite"/>
    </source>
</evidence>
<evidence type="ECO:0000256" key="5">
    <source>
        <dbReference type="ARBA" id="ARBA00022741"/>
    </source>
</evidence>
<dbReference type="InterPro" id="IPR021133">
    <property type="entry name" value="HEAT_type_2"/>
</dbReference>
<dbReference type="PROSITE" id="PS00211">
    <property type="entry name" value="ABC_TRANSPORTER_1"/>
    <property type="match status" value="2"/>
</dbReference>
<dbReference type="PANTHER" id="PTHR19211:SF14">
    <property type="entry name" value="ATP-BINDING CASSETTE SUB-FAMILY F MEMBER 1"/>
    <property type="match status" value="1"/>
</dbReference>
<evidence type="ECO:0008006" key="13">
    <source>
        <dbReference type="Google" id="ProtNLM"/>
    </source>
</evidence>
<dbReference type="SUPFAM" id="SSF48371">
    <property type="entry name" value="ARM repeat"/>
    <property type="match status" value="1"/>
</dbReference>
<dbReference type="SMART" id="SM00382">
    <property type="entry name" value="AAA"/>
    <property type="match status" value="2"/>
</dbReference>
<feature type="domain" description="ABC transporter" evidence="10">
    <location>
        <begin position="472"/>
        <end position="690"/>
    </location>
</feature>
<comment type="subcellular location">
    <subcellularLocation>
        <location evidence="1">Cytoplasm</location>
    </subcellularLocation>
</comment>
<evidence type="ECO:0000256" key="4">
    <source>
        <dbReference type="ARBA" id="ARBA00022737"/>
    </source>
</evidence>
<dbReference type="InterPro" id="IPR017871">
    <property type="entry name" value="ABC_transporter-like_CS"/>
</dbReference>
<dbReference type="FunFam" id="2.40.50.990:FF:000002">
    <property type="entry name" value="mRNA export factor elf1"/>
    <property type="match status" value="1"/>
</dbReference>
<dbReference type="GO" id="GO:0005737">
    <property type="term" value="C:cytoplasm"/>
    <property type="evidence" value="ECO:0007669"/>
    <property type="project" value="UniProtKB-SubCell"/>
</dbReference>
<dbReference type="InterPro" id="IPR015688">
    <property type="entry name" value="eEF3_ABC2_chromodomain-like"/>
</dbReference>
<gene>
    <name evidence="11" type="ORF">GSTUAT00002013001</name>
</gene>
<reference evidence="11" key="1">
    <citation type="submission" date="2015-10" db="EMBL/GenBank/DDBJ databases">
        <authorList>
            <person name="Regsiter A."/>
            <person name="william w."/>
        </authorList>
    </citation>
    <scope>NUCLEOTIDE SEQUENCE</scope>
    <source>
        <strain evidence="11">Montdore</strain>
    </source>
</reference>
<dbReference type="GO" id="GO:0005509">
    <property type="term" value="F:calcium ion binding"/>
    <property type="evidence" value="ECO:0007669"/>
    <property type="project" value="InterPro"/>
</dbReference>
<feature type="domain" description="ABC transporter" evidence="10">
    <location>
        <begin position="716"/>
        <end position="1042"/>
    </location>
</feature>
<feature type="region of interest" description="Disordered" evidence="8">
    <location>
        <begin position="1"/>
        <end position="23"/>
    </location>
</feature>
<dbReference type="InterPro" id="IPR003439">
    <property type="entry name" value="ABC_transporter-like_ATP-bd"/>
</dbReference>
<keyword evidence="4" id="KW-0677">Repeat</keyword>
<evidence type="ECO:0000256" key="6">
    <source>
        <dbReference type="ARBA" id="ARBA00022840"/>
    </source>
</evidence>
<dbReference type="PROSITE" id="PS50077">
    <property type="entry name" value="HEAT_REPEAT"/>
    <property type="match status" value="1"/>
</dbReference>
<keyword evidence="6" id="KW-0067">ATP-binding</keyword>
<dbReference type="PANTHER" id="PTHR19211">
    <property type="entry name" value="ATP-BINDING TRANSPORT PROTEIN-RELATED"/>
    <property type="match status" value="1"/>
</dbReference>
<dbReference type="SUPFAM" id="SSF52540">
    <property type="entry name" value="P-loop containing nucleoside triphosphate hydrolases"/>
    <property type="match status" value="2"/>
</dbReference>
<dbReference type="Gene3D" id="2.40.50.990">
    <property type="match status" value="1"/>
</dbReference>
<dbReference type="Proteomes" id="UP001412239">
    <property type="component" value="Unassembled WGS sequence"/>
</dbReference>
<proteinExistence type="inferred from homology"/>
<sequence length="1110" mass="122391">MPGVLDAASPTFIPPSSTHQPSDMSLTGTAISDHLSAVFSADSSQGSLDAALALCSAILSDPAITHHSFPALFPPLAKAAADKKSGTRRESAMIVYGALYETVIPKSPITEVLLLKGTLPTVLDGLADKGAVVREASQYAIDAMFALLKEEALVVGLVRVLMVYVKGSGSKWQGRVAALQLIGKVAEKAVTRDGFLKEVMGRELEALIPVVEGGMHDLKNEVSRAAVKAMTSLSKLLSNDDVARHIPTLIKTMSDPSKETLQKAIHDLSQTTFIAIVTSPVLSLLTPLLERSLSSPQTSQDVLRQTVVVVENLTKLVHDPVEAREFLPRLQPGVKKIEDTAALPAVRSLAKDANATMVKAMKVGNGTDVPERISVDEVEKELVARVIIGTDKKKIWEQDGVGRYIAEMVRECIVAREFKRIPGCVTVYLEHFLTQDDPKRVAAEIERWAREETLNRFGNGIGEVDDEHKHEVEIVNAEFSLAYGGMMLLTHTNLTLYQGHRYGLCGRNGAGKSTLMRSISQGKLEGFPSKDELRTCFVEHKERDERDMSIVGYIRLALEENGDGNISEEEIVETLKSVGFEGERAEMNIGQLSGGWKMKLGLAEAMLKRAQVLLLDEPTNHLDVGNVQWLQNYLKSHTEITSLIVSHDSRFLDEVCTDIIHYEDKKLVYYKGNLSEFVRRRPEGKAYYTLDASSVSFKFPPPGLLTGVKSATRSIIKMTNVTYTYPTATKPSLYNVTASLSLSSRVAIIGGNGAGKSTLVKLLTGEMVPQEGRVEKHPNLRVGYMAQQSLHHVQMNLEKTPSQYLQWRYSSGTDKEVAMKDTRLLSEADRKQLETPIDLGDGRGPRRIEALVGRQKWKKSFQYETKWANLMPKFNTMISRETLVENGFSKLVQDFDDAESAREGLGYRELDVPSIEKHFEDIGLDKEIAMNNEIGGLSGGQKVKVVIAAAMWPKPHLLILDEPTNYLDRESLGALATAIKEFRGGVCLISHDAQFVSQLSNEEWHIEAGRMVKKTSNGSNMSLSLPLDLNSRPGSSAVSLASSAVSSAANTDVEDNHGEGMEFKSVKKGKKKKFTRAQLKEREVRRRLRYLEWLNSPKGTPKPADTDDES</sequence>
<evidence type="ECO:0000256" key="2">
    <source>
        <dbReference type="ARBA" id="ARBA00011054"/>
    </source>
</evidence>
<dbReference type="Gene3D" id="1.25.10.10">
    <property type="entry name" value="Leucine-rich Repeat Variant"/>
    <property type="match status" value="1"/>
</dbReference>
<dbReference type="InterPro" id="IPR027417">
    <property type="entry name" value="P-loop_NTPase"/>
</dbReference>
<dbReference type="InterPro" id="IPR016024">
    <property type="entry name" value="ARM-type_fold"/>
</dbReference>
<keyword evidence="5" id="KW-0547">Nucleotide-binding</keyword>
<feature type="region of interest" description="Disordered" evidence="8">
    <location>
        <begin position="1051"/>
        <end position="1078"/>
    </location>
</feature>
<protein>
    <recommendedName>
        <fullName evidence="13">Elongation factor 3</fullName>
    </recommendedName>
</protein>
<dbReference type="GO" id="GO:0016887">
    <property type="term" value="F:ATP hydrolysis activity"/>
    <property type="evidence" value="ECO:0007669"/>
    <property type="project" value="InterPro"/>
</dbReference>
<keyword evidence="3" id="KW-0963">Cytoplasm</keyword>
<evidence type="ECO:0000256" key="1">
    <source>
        <dbReference type="ARBA" id="ARBA00004496"/>
    </source>
</evidence>
<name>A0A292Q1T7_9PEZI</name>
<dbReference type="PROSITE" id="PS50222">
    <property type="entry name" value="EF_HAND_2"/>
    <property type="match status" value="1"/>
</dbReference>
<dbReference type="InterPro" id="IPR003593">
    <property type="entry name" value="AAA+_ATPase"/>
</dbReference>
<dbReference type="Pfam" id="PF00005">
    <property type="entry name" value="ABC_tran"/>
    <property type="match status" value="2"/>
</dbReference>
<evidence type="ECO:0000313" key="12">
    <source>
        <dbReference type="Proteomes" id="UP001412239"/>
    </source>
</evidence>
<evidence type="ECO:0000259" key="10">
    <source>
        <dbReference type="PROSITE" id="PS50893"/>
    </source>
</evidence>
<organism evidence="11 12">
    <name type="scientific">Tuber aestivum</name>
    <name type="common">summer truffle</name>
    <dbReference type="NCBI Taxonomy" id="59557"/>
    <lineage>
        <taxon>Eukaryota</taxon>
        <taxon>Fungi</taxon>
        <taxon>Dikarya</taxon>
        <taxon>Ascomycota</taxon>
        <taxon>Pezizomycotina</taxon>
        <taxon>Pezizomycetes</taxon>
        <taxon>Pezizales</taxon>
        <taxon>Tuberaceae</taxon>
        <taxon>Tuber</taxon>
    </lineage>
</organism>
<dbReference type="InterPro" id="IPR002048">
    <property type="entry name" value="EF_hand_dom"/>
</dbReference>
<dbReference type="CDD" id="cd03221">
    <property type="entry name" value="ABCF_EF-3"/>
    <property type="match status" value="2"/>
</dbReference>
<dbReference type="Pfam" id="PF24984">
    <property type="entry name" value="HEAT_EF3_GNC1"/>
    <property type="match status" value="1"/>
</dbReference>
<dbReference type="AlphaFoldDB" id="A0A292Q1T7"/>
<evidence type="ECO:0000259" key="9">
    <source>
        <dbReference type="PROSITE" id="PS50222"/>
    </source>
</evidence>
<dbReference type="InterPro" id="IPR050611">
    <property type="entry name" value="ABCF"/>
</dbReference>
<feature type="compositionally biased region" description="Basic and acidic residues" evidence="8">
    <location>
        <begin position="1054"/>
        <end position="1065"/>
    </location>
</feature>
<keyword evidence="12" id="KW-1185">Reference proteome</keyword>